<name>A0A8T9MZ44_9NEIS</name>
<reference evidence="1" key="1">
    <citation type="journal article" date="2022" name="Res Sq">
        <title>Evolution of multicellular longitudinally dividing oral cavity symbionts (Neisseriaceae).</title>
        <authorList>
            <person name="Nyongesa S."/>
            <person name="Weber P."/>
            <person name="Bernet E."/>
            <person name="Pullido F."/>
            <person name="Nieckarz M."/>
            <person name="Delaby M."/>
            <person name="Nieves C."/>
            <person name="Viehboeck T."/>
            <person name="Krause N."/>
            <person name="Rivera-Millot A."/>
            <person name="Nakamura A."/>
            <person name="Vischer N."/>
            <person name="VanNieuwenhze M."/>
            <person name="Brun Y."/>
            <person name="Cava F."/>
            <person name="Bulgheresi S."/>
            <person name="Veyrier F."/>
        </authorList>
    </citation>
    <scope>NUCLEOTIDE SEQUENCE</scope>
    <source>
        <strain evidence="1">17694</strain>
    </source>
</reference>
<proteinExistence type="predicted"/>
<organism evidence="1 2">
    <name type="scientific">Conchiformibius kuhniae</name>
    <dbReference type="NCBI Taxonomy" id="211502"/>
    <lineage>
        <taxon>Bacteria</taxon>
        <taxon>Pseudomonadati</taxon>
        <taxon>Pseudomonadota</taxon>
        <taxon>Betaproteobacteria</taxon>
        <taxon>Neisseriales</taxon>
        <taxon>Neisseriaceae</taxon>
        <taxon>Conchiformibius</taxon>
    </lineage>
</organism>
<dbReference type="KEGG" id="ckh:LVJ77_01890"/>
<gene>
    <name evidence="1" type="ORF">LVJ77_01890</name>
</gene>
<evidence type="ECO:0008006" key="3">
    <source>
        <dbReference type="Google" id="ProtNLM"/>
    </source>
</evidence>
<evidence type="ECO:0000313" key="1">
    <source>
        <dbReference type="EMBL" id="UOP05073.2"/>
    </source>
</evidence>
<dbReference type="RefSeq" id="WP_027008850.1">
    <property type="nucleotide sequence ID" value="NZ_CP091521.1"/>
</dbReference>
<accession>A0A8T9MZ44</accession>
<reference evidence="1" key="2">
    <citation type="submission" date="2024-09" db="EMBL/GenBank/DDBJ databases">
        <authorList>
            <person name="Veyrier F.J."/>
        </authorList>
    </citation>
    <scope>NUCLEOTIDE SEQUENCE</scope>
    <source>
        <strain evidence="1">17694</strain>
    </source>
</reference>
<sequence length="120" mass="13852">MYLIDRTVVVLKPTQAFLDWLKSCDDDLPDLTLAQLRANCSVFLVPQFDEPEQALAYFDEKYEQIFEAELASWSVERALWPKNRDLPAFWTFFDAEVHDSLVDLEAAQWHVSPLAGDNAE</sequence>
<keyword evidence="2" id="KW-1185">Reference proteome</keyword>
<dbReference type="AlphaFoldDB" id="A0A8T9MZ44"/>
<dbReference type="EMBL" id="CP091521">
    <property type="protein sequence ID" value="UOP05073.2"/>
    <property type="molecule type" value="Genomic_DNA"/>
</dbReference>
<evidence type="ECO:0000313" key="2">
    <source>
        <dbReference type="Proteomes" id="UP000831534"/>
    </source>
</evidence>
<dbReference type="Proteomes" id="UP000831534">
    <property type="component" value="Chromosome"/>
</dbReference>
<protein>
    <recommendedName>
        <fullName evidence="3">VacJ</fullName>
    </recommendedName>
</protein>